<keyword evidence="3" id="KW-1185">Reference proteome</keyword>
<proteinExistence type="predicted"/>
<evidence type="ECO:0000259" key="1">
    <source>
        <dbReference type="Pfam" id="PF08708"/>
    </source>
</evidence>
<dbReference type="EMBL" id="OBMQ01000013">
    <property type="protein sequence ID" value="SOC22071.1"/>
    <property type="molecule type" value="Genomic_DNA"/>
</dbReference>
<sequence length="517" mass="59685">MQQSVFVKNNINIDLENVYDVLLHNGLTKYKTKNSKTSLPAQVEAAKQDKLSKKGAIFVVRSKSDFLATGVKGYIITSKETLLEDAAGLTHFTPNIYRKFGYSDENRRMIRGFEEKNLLQINTFVVDIDTKAYSVQEILMACMDDSIGLPTMLVASDRGYQVYFVLENPLFISNRREFRGLTVAKRISDNLKRSLKAVEADPFCNDFGFFRLPKADNIVWMQLENTYDMATLINWSTRFDDDLERPLFVVPSKLKATSVMDSEWFQALIHAVDIKGEKGQIGRNNTMFTLALVCFSEGWDKARTFDFIDEYNTRLRYSLKGADLRSIVESAYSGKYKGACKEYIEALLAIHVHKGQSIKVNFGKHVWYKFKKEREDRTRSHYEEWEQDLIQYITAENNLSEPFIWRTQKEICEAIGIPQSTLNQIIKVSKKIVKTVTGKGRNAKTGWSTVSLFIQHALNLLKDKKARYREQLIQVVKEWTDILEPVAGYDQLMTYLNQLIFNPDRQEHLNLSFNKFG</sequence>
<gene>
    <name evidence="2" type="ORF">SAMN05880501_113124</name>
</gene>
<reference evidence="3" key="1">
    <citation type="submission" date="2017-08" db="EMBL/GenBank/DDBJ databases">
        <authorList>
            <person name="Varghese N."/>
            <person name="Submissions S."/>
        </authorList>
    </citation>
    <scope>NUCLEOTIDE SEQUENCE [LARGE SCALE GENOMIC DNA]</scope>
    <source>
        <strain evidence="3">JC22</strain>
    </source>
</reference>
<dbReference type="Pfam" id="PF08708">
    <property type="entry name" value="PriCT_1"/>
    <property type="match status" value="1"/>
</dbReference>
<dbReference type="InterPro" id="IPR014820">
    <property type="entry name" value="PriCT_1"/>
</dbReference>
<dbReference type="RefSeq" id="WP_097074739.1">
    <property type="nucleotide sequence ID" value="NZ_OBMQ01000013.1"/>
</dbReference>
<accession>A0A285TMS5</accession>
<evidence type="ECO:0000313" key="3">
    <source>
        <dbReference type="Proteomes" id="UP000219636"/>
    </source>
</evidence>
<dbReference type="Proteomes" id="UP000219636">
    <property type="component" value="Unassembled WGS sequence"/>
</dbReference>
<evidence type="ECO:0000313" key="2">
    <source>
        <dbReference type="EMBL" id="SOC22071.1"/>
    </source>
</evidence>
<name>A0A285TMS5_9BACL</name>
<organism evidence="2 3">
    <name type="scientific">Ureibacillus xyleni</name>
    <dbReference type="NCBI Taxonomy" id="614648"/>
    <lineage>
        <taxon>Bacteria</taxon>
        <taxon>Bacillati</taxon>
        <taxon>Bacillota</taxon>
        <taxon>Bacilli</taxon>
        <taxon>Bacillales</taxon>
        <taxon>Caryophanaceae</taxon>
        <taxon>Ureibacillus</taxon>
    </lineage>
</organism>
<feature type="domain" description="Primase C-terminal 1" evidence="1">
    <location>
        <begin position="274"/>
        <end position="336"/>
    </location>
</feature>
<dbReference type="AlphaFoldDB" id="A0A285TMS5"/>
<protein>
    <submittedName>
        <fullName evidence="2">Primase-like protein</fullName>
    </submittedName>
</protein>
<dbReference type="OrthoDB" id="1790977at2"/>